<name>A0AAD3SKL5_NEPGR</name>
<evidence type="ECO:0000313" key="4">
    <source>
        <dbReference type="Proteomes" id="UP001279734"/>
    </source>
</evidence>
<feature type="transmembrane region" description="Helical" evidence="2">
    <location>
        <begin position="266"/>
        <end position="290"/>
    </location>
</feature>
<keyword evidence="2" id="KW-0812">Transmembrane</keyword>
<dbReference type="AlphaFoldDB" id="A0AAD3SKL5"/>
<dbReference type="EMBL" id="BSYO01000012">
    <property type="protein sequence ID" value="GMH12907.1"/>
    <property type="molecule type" value="Genomic_DNA"/>
</dbReference>
<protein>
    <submittedName>
        <fullName evidence="3">Uncharacterized protein</fullName>
    </submittedName>
</protein>
<keyword evidence="2" id="KW-0472">Membrane</keyword>
<gene>
    <name evidence="3" type="ORF">Nepgr_014748</name>
</gene>
<feature type="region of interest" description="Disordered" evidence="1">
    <location>
        <begin position="1"/>
        <end position="26"/>
    </location>
</feature>
<dbReference type="Proteomes" id="UP001279734">
    <property type="component" value="Unassembled WGS sequence"/>
</dbReference>
<accession>A0AAD3SKL5</accession>
<sequence length="292" mass="31391">MPAGLSNSRGQTGLTKGPEKKSSERTSAQLAAYYISTESRRDFVPALSCADPDDGVVGSDSVTRAFAAAFHMEHSACWNEDELFASSWCRSKGVVLAASGIENWWSSLCGGARFPFMSSPSFCLPSPSPSGYCRCNLTLVEWSGVVAVSRVWLVVLECSSYKEGWLMGLHAYDGGNWSCFLVGPVLLPGDLLRLLELLKAMDYDISLAGSFMLNFAMSVRGCYKSCGSNSAPSSGLGLAVSVGCPPVGFPCCPEVAVFAGFEVVPAVFLVLALLIQWYMLVVFVAGWYLLTW</sequence>
<keyword evidence="2" id="KW-1133">Transmembrane helix</keyword>
<comment type="caution">
    <text evidence="3">The sequence shown here is derived from an EMBL/GenBank/DDBJ whole genome shotgun (WGS) entry which is preliminary data.</text>
</comment>
<organism evidence="3 4">
    <name type="scientific">Nepenthes gracilis</name>
    <name type="common">Slender pitcher plant</name>
    <dbReference type="NCBI Taxonomy" id="150966"/>
    <lineage>
        <taxon>Eukaryota</taxon>
        <taxon>Viridiplantae</taxon>
        <taxon>Streptophyta</taxon>
        <taxon>Embryophyta</taxon>
        <taxon>Tracheophyta</taxon>
        <taxon>Spermatophyta</taxon>
        <taxon>Magnoliopsida</taxon>
        <taxon>eudicotyledons</taxon>
        <taxon>Gunneridae</taxon>
        <taxon>Pentapetalae</taxon>
        <taxon>Caryophyllales</taxon>
        <taxon>Nepenthaceae</taxon>
        <taxon>Nepenthes</taxon>
    </lineage>
</organism>
<evidence type="ECO:0000256" key="2">
    <source>
        <dbReference type="SAM" id="Phobius"/>
    </source>
</evidence>
<proteinExistence type="predicted"/>
<keyword evidence="4" id="KW-1185">Reference proteome</keyword>
<feature type="compositionally biased region" description="Polar residues" evidence="1">
    <location>
        <begin position="1"/>
        <end position="14"/>
    </location>
</feature>
<evidence type="ECO:0000313" key="3">
    <source>
        <dbReference type="EMBL" id="GMH12907.1"/>
    </source>
</evidence>
<reference evidence="3" key="1">
    <citation type="submission" date="2023-05" db="EMBL/GenBank/DDBJ databases">
        <title>Nepenthes gracilis genome sequencing.</title>
        <authorList>
            <person name="Fukushima K."/>
        </authorList>
    </citation>
    <scope>NUCLEOTIDE SEQUENCE</scope>
    <source>
        <strain evidence="3">SING2019-196</strain>
    </source>
</reference>
<evidence type="ECO:0000256" key="1">
    <source>
        <dbReference type="SAM" id="MobiDB-lite"/>
    </source>
</evidence>